<comment type="caution">
    <text evidence="1">The sequence shown here is derived from an EMBL/GenBank/DDBJ whole genome shotgun (WGS) entry which is preliminary data.</text>
</comment>
<protein>
    <submittedName>
        <fullName evidence="1">Uncharacterized protein</fullName>
    </submittedName>
</protein>
<dbReference type="AlphaFoldDB" id="X1NFZ5"/>
<proteinExistence type="predicted"/>
<feature type="non-terminal residue" evidence="1">
    <location>
        <position position="1"/>
    </location>
</feature>
<dbReference type="EMBL" id="BARV01017652">
    <property type="protein sequence ID" value="GAI25735.1"/>
    <property type="molecule type" value="Genomic_DNA"/>
</dbReference>
<name>X1NFZ5_9ZZZZ</name>
<accession>X1NFZ5</accession>
<evidence type="ECO:0000313" key="1">
    <source>
        <dbReference type="EMBL" id="GAI25735.1"/>
    </source>
</evidence>
<organism evidence="1">
    <name type="scientific">marine sediment metagenome</name>
    <dbReference type="NCBI Taxonomy" id="412755"/>
    <lineage>
        <taxon>unclassified sequences</taxon>
        <taxon>metagenomes</taxon>
        <taxon>ecological metagenomes</taxon>
    </lineage>
</organism>
<reference evidence="1" key="1">
    <citation type="journal article" date="2014" name="Front. Microbiol.">
        <title>High frequency of phylogenetically diverse reductive dehalogenase-homologous genes in deep subseafloor sedimentary metagenomes.</title>
        <authorList>
            <person name="Kawai M."/>
            <person name="Futagami T."/>
            <person name="Toyoda A."/>
            <person name="Takaki Y."/>
            <person name="Nishi S."/>
            <person name="Hori S."/>
            <person name="Arai W."/>
            <person name="Tsubouchi T."/>
            <person name="Morono Y."/>
            <person name="Uchiyama I."/>
            <person name="Ito T."/>
            <person name="Fujiyama A."/>
            <person name="Inagaki F."/>
            <person name="Takami H."/>
        </authorList>
    </citation>
    <scope>NUCLEOTIDE SEQUENCE</scope>
    <source>
        <strain evidence="1">Expedition CK06-06</strain>
    </source>
</reference>
<gene>
    <name evidence="1" type="ORF">S06H3_30027</name>
</gene>
<sequence>GKDWEVGEIPSSYLYENAKITRIWDGSVHYSYPKYIKPCYASSGFSGYYYDGSNYYSDSQCNNLVYCLSYEGYYVNPQITDLYWDSNCSQKIVKGCYKSKNYPGKFYKSGSAWYYDSQCLQIYQSMACNYPYSYIYSCTSEYSYSSKKSTCDYYASSTYLKDLAQSCYDGLAKCRSDINEYQSKLNEYNSCFSKKEY</sequence>